<comment type="pathway">
    <text evidence="1 10">Cofactor biosynthesis; coenzyme F0 biosynthesis.</text>
</comment>
<evidence type="ECO:0000256" key="5">
    <source>
        <dbReference type="ARBA" id="ARBA00022723"/>
    </source>
</evidence>
<comment type="cofactor">
    <cofactor evidence="10">
        <name>[4Fe-4S] cluster</name>
        <dbReference type="ChEBI" id="CHEBI:49883"/>
    </cofactor>
    <text evidence="10">Binds 1 [4Fe-4S] cluster. The cluster is coordinated with 3 cysteines and an exchangeable S-adenosyl-L-methionine.</text>
</comment>
<dbReference type="Pfam" id="PF04055">
    <property type="entry name" value="Radical_SAM"/>
    <property type="match status" value="1"/>
</dbReference>
<evidence type="ECO:0000256" key="7">
    <source>
        <dbReference type="ARBA" id="ARBA00023014"/>
    </source>
</evidence>
<dbReference type="InterPro" id="IPR013785">
    <property type="entry name" value="Aldolase_TIM"/>
</dbReference>
<dbReference type="Proteomes" id="UP000185744">
    <property type="component" value="Unassembled WGS sequence"/>
</dbReference>
<dbReference type="InterPro" id="IPR058240">
    <property type="entry name" value="rSAM_sf"/>
</dbReference>
<dbReference type="NCBIfam" id="TIGR03550">
    <property type="entry name" value="F420_cofG"/>
    <property type="match status" value="1"/>
</dbReference>
<evidence type="ECO:0000256" key="10">
    <source>
        <dbReference type="HAMAP-Rule" id="MF_01611"/>
    </source>
</evidence>
<dbReference type="InParanoid" id="A0A1Q6DTK0"/>
<evidence type="ECO:0000256" key="1">
    <source>
        <dbReference type="ARBA" id="ARBA00004712"/>
    </source>
</evidence>
<protein>
    <recommendedName>
        <fullName evidence="2 10">7,8-didemethyl-8-hydroxy-5-deazariboflavin synthase</fullName>
        <ecNumber evidence="2 10">4.3.1.32</ecNumber>
    </recommendedName>
    <alternativeName>
        <fullName evidence="10">FO synthase subunit 1</fullName>
    </alternativeName>
</protein>
<organism evidence="12 13">
    <name type="scientific">Methanohalarchaeum thermophilum</name>
    <dbReference type="NCBI Taxonomy" id="1903181"/>
    <lineage>
        <taxon>Archaea</taxon>
        <taxon>Methanobacteriati</taxon>
        <taxon>Methanobacteriota</taxon>
        <taxon>Methanonatronarchaeia</taxon>
        <taxon>Methanonatronarchaeales</taxon>
        <taxon>Methanonatronarchaeaceae</taxon>
        <taxon>Candidatus Methanohalarchaeum</taxon>
    </lineage>
</organism>
<evidence type="ECO:0000259" key="11">
    <source>
        <dbReference type="PROSITE" id="PS51918"/>
    </source>
</evidence>
<evidence type="ECO:0000313" key="13">
    <source>
        <dbReference type="Proteomes" id="UP000185744"/>
    </source>
</evidence>
<feature type="domain" description="Radical SAM core" evidence="11">
    <location>
        <begin position="15"/>
        <end position="244"/>
    </location>
</feature>
<evidence type="ECO:0000256" key="4">
    <source>
        <dbReference type="ARBA" id="ARBA00022691"/>
    </source>
</evidence>
<feature type="binding site" evidence="10">
    <location>
        <position position="33"/>
    </location>
    <ligand>
        <name>[4Fe-4S] cluster</name>
        <dbReference type="ChEBI" id="CHEBI:49883"/>
        <note>4Fe-4S-S-AdoMet</note>
    </ligand>
</feature>
<proteinExistence type="inferred from homology"/>
<dbReference type="SMART" id="SM00729">
    <property type="entry name" value="Elp3"/>
    <property type="match status" value="1"/>
</dbReference>
<sequence length="331" mass="38560">MEDKYIFPNKEQKIITYSKNVFIPVTNYCRNNCLYCGFNRGNRYLLELDEIEKLLDKAKKRNAKEVLLCCGERPEQSREFMGKIKEIGYDSHLEYLIDICKLALDKNLLPHTNTGLLDYNELKKLKRYNASMGLMLETTAKVKSHQNSPGKKPSKRIKMIKEAGKLQIPFTTGILLGIGESKQDRINSLRKIDEINQRYGHIQEVIIQRYEPNKYSKLKDTASYEELLDNIRLSNEILKDISIQSPPNLVRNLDKLVKAGIDDLGGISEVTSDYINPKKSWPDLKKIKLELDEFRVKERLPIYPRYIKEKWFSDELEETIKNLSDEDGYAK</sequence>
<evidence type="ECO:0000256" key="6">
    <source>
        <dbReference type="ARBA" id="ARBA00023004"/>
    </source>
</evidence>
<comment type="subunit">
    <text evidence="10">The FO synthase complex consists of two subunits, CofG and CofH.</text>
</comment>
<comment type="function">
    <text evidence="10">Catalyzes the radical-mediated synthesis of 7,8-didemethyl-8-hydroxy-5-deazariboflavin (FO) from 5-amino-5-(4-hydroxybenzyl)-6-(D-ribitylimino)-5,6-dihydrouracil.</text>
</comment>
<feature type="binding site" evidence="10">
    <location>
        <position position="36"/>
    </location>
    <ligand>
        <name>[4Fe-4S] cluster</name>
        <dbReference type="ChEBI" id="CHEBI:49883"/>
        <note>4Fe-4S-S-AdoMet</note>
    </ligand>
</feature>
<keyword evidence="3 10" id="KW-0004">4Fe-4S</keyword>
<dbReference type="PROSITE" id="PS51918">
    <property type="entry name" value="RADICAL_SAM"/>
    <property type="match status" value="1"/>
</dbReference>
<dbReference type="GO" id="GO:0016765">
    <property type="term" value="F:transferase activity, transferring alkyl or aryl (other than methyl) groups"/>
    <property type="evidence" value="ECO:0007669"/>
    <property type="project" value="InterPro"/>
</dbReference>
<dbReference type="InterPro" id="IPR007197">
    <property type="entry name" value="rSAM"/>
</dbReference>
<dbReference type="InterPro" id="IPR019939">
    <property type="entry name" value="CofG_family"/>
</dbReference>
<dbReference type="SFLD" id="SFLDG01388">
    <property type="entry name" value="7_8-didemethyl-8-hydroxy-5-dea"/>
    <property type="match status" value="1"/>
</dbReference>
<dbReference type="InterPro" id="IPR034405">
    <property type="entry name" value="F420"/>
</dbReference>
<comment type="similarity">
    <text evidence="10">Belongs to the radical SAM superfamily. CofG family.</text>
</comment>
<dbReference type="EMBL" id="MSDW01000001">
    <property type="protein sequence ID" value="OKY77691.1"/>
    <property type="molecule type" value="Genomic_DNA"/>
</dbReference>
<dbReference type="SFLD" id="SFLDG01064">
    <property type="entry name" value="F420__menaquinone_cofactor_bio"/>
    <property type="match status" value="1"/>
</dbReference>
<comment type="caution">
    <text evidence="12">The sequence shown here is derived from an EMBL/GenBank/DDBJ whole genome shotgun (WGS) entry which is preliminary data.</text>
</comment>
<comment type="catalytic activity">
    <reaction evidence="9 10">
        <text>5-amino-5-(4-hydroxybenzyl)-6-(D-ribitylimino)-5,6-dihydrouracil + S-adenosyl-L-methionine = 7,8-didemethyl-8-hydroxy-5-deazariboflavin + 5'-deoxyadenosine + L-methionine + NH4(+) + H(+)</text>
        <dbReference type="Rhea" id="RHEA:55204"/>
        <dbReference type="ChEBI" id="CHEBI:15378"/>
        <dbReference type="ChEBI" id="CHEBI:17319"/>
        <dbReference type="ChEBI" id="CHEBI:28938"/>
        <dbReference type="ChEBI" id="CHEBI:57844"/>
        <dbReference type="ChEBI" id="CHEBI:59789"/>
        <dbReference type="ChEBI" id="CHEBI:59904"/>
        <dbReference type="ChEBI" id="CHEBI:85936"/>
        <dbReference type="EC" id="4.3.1.32"/>
    </reaction>
</comment>
<dbReference type="Gene3D" id="3.20.20.70">
    <property type="entry name" value="Aldolase class I"/>
    <property type="match status" value="1"/>
</dbReference>
<evidence type="ECO:0000256" key="2">
    <source>
        <dbReference type="ARBA" id="ARBA00012126"/>
    </source>
</evidence>
<dbReference type="PANTHER" id="PTHR43076:SF15">
    <property type="entry name" value="7,8-DIDEMETHYL-8-HYDROXY-5-DEAZARIBOFLAVIN SYNTHASE"/>
    <property type="match status" value="1"/>
</dbReference>
<dbReference type="GO" id="GO:0005506">
    <property type="term" value="F:iron ion binding"/>
    <property type="evidence" value="ECO:0007669"/>
    <property type="project" value="UniProtKB-UniRule"/>
</dbReference>
<dbReference type="SFLD" id="SFLDF00294">
    <property type="entry name" value="7_8-didemethyl-8-hydroxy-5-dea"/>
    <property type="match status" value="1"/>
</dbReference>
<keyword evidence="7 10" id="KW-0411">Iron-sulfur</keyword>
<dbReference type="EC" id="4.3.1.32" evidence="2 10"/>
<dbReference type="GO" id="GO:0044689">
    <property type="term" value="F:7,8-didemethyl-8-hydroxy-5-deazariboflavin synthase activity"/>
    <property type="evidence" value="ECO:0007669"/>
    <property type="project" value="UniProtKB-EC"/>
</dbReference>
<keyword evidence="5 10" id="KW-0479">Metal-binding</keyword>
<keyword evidence="8 10" id="KW-0456">Lyase</keyword>
<dbReference type="SUPFAM" id="SSF102114">
    <property type="entry name" value="Radical SAM enzymes"/>
    <property type="match status" value="1"/>
</dbReference>
<evidence type="ECO:0000256" key="8">
    <source>
        <dbReference type="ARBA" id="ARBA00023239"/>
    </source>
</evidence>
<dbReference type="FunCoup" id="A0A1Q6DTK0">
    <property type="interactions" value="78"/>
</dbReference>
<dbReference type="GO" id="GO:0051539">
    <property type="term" value="F:4 iron, 4 sulfur cluster binding"/>
    <property type="evidence" value="ECO:0007669"/>
    <property type="project" value="UniProtKB-KW"/>
</dbReference>
<evidence type="ECO:0000313" key="12">
    <source>
        <dbReference type="EMBL" id="OKY77691.1"/>
    </source>
</evidence>
<accession>A0A1Q6DTK0</accession>
<gene>
    <name evidence="10" type="primary">cofG</name>
    <name evidence="12" type="ORF">BTN85_0159</name>
</gene>
<keyword evidence="6 10" id="KW-0408">Iron</keyword>
<keyword evidence="13" id="KW-1185">Reference proteome</keyword>
<dbReference type="InterPro" id="IPR006638">
    <property type="entry name" value="Elp3/MiaA/NifB-like_rSAM"/>
</dbReference>
<evidence type="ECO:0000256" key="9">
    <source>
        <dbReference type="ARBA" id="ARBA00048974"/>
    </source>
</evidence>
<dbReference type="NCBIfam" id="NF004884">
    <property type="entry name" value="PRK06245.1"/>
    <property type="match status" value="1"/>
</dbReference>
<evidence type="ECO:0000256" key="3">
    <source>
        <dbReference type="ARBA" id="ARBA00022485"/>
    </source>
</evidence>
<feature type="binding site" evidence="10">
    <location>
        <position position="29"/>
    </location>
    <ligand>
        <name>[4Fe-4S] cluster</name>
        <dbReference type="ChEBI" id="CHEBI:49883"/>
        <note>4Fe-4S-S-AdoMet</note>
    </ligand>
</feature>
<keyword evidence="4 10" id="KW-0949">S-adenosyl-L-methionine</keyword>
<dbReference type="UniPathway" id="UPA00072"/>
<dbReference type="HAMAP" id="MF_01611">
    <property type="entry name" value="FO_synth_sub1"/>
    <property type="match status" value="1"/>
</dbReference>
<dbReference type="STRING" id="1903181.BTN85_0159"/>
<name>A0A1Q6DTK0_METT1</name>
<dbReference type="PANTHER" id="PTHR43076">
    <property type="entry name" value="FO SYNTHASE (COFH)"/>
    <property type="match status" value="1"/>
</dbReference>
<dbReference type="CDD" id="cd01335">
    <property type="entry name" value="Radical_SAM"/>
    <property type="match status" value="1"/>
</dbReference>
<dbReference type="SFLD" id="SFLDS00029">
    <property type="entry name" value="Radical_SAM"/>
    <property type="match status" value="1"/>
</dbReference>
<dbReference type="AlphaFoldDB" id="A0A1Q6DTK0"/>
<reference evidence="12" key="1">
    <citation type="submission" date="2016-12" db="EMBL/GenBank/DDBJ databases">
        <title>Discovery of methanogenic haloarchaea.</title>
        <authorList>
            <person name="Sorokin D.Y."/>
            <person name="Makarova K.S."/>
            <person name="Abbas B."/>
            <person name="Ferrer M."/>
            <person name="Golyshin P.N."/>
        </authorList>
    </citation>
    <scope>NUCLEOTIDE SEQUENCE [LARGE SCALE GENOMIC DNA]</scope>
    <source>
        <strain evidence="12">HMET1</strain>
    </source>
</reference>